<dbReference type="EMBL" id="CYYP01000004">
    <property type="protein sequence ID" value="CUN77555.1"/>
    <property type="molecule type" value="Genomic_DNA"/>
</dbReference>
<dbReference type="InterPro" id="IPR004147">
    <property type="entry name" value="ABC1_dom"/>
</dbReference>
<gene>
    <name evidence="4" type="primary">ubiB</name>
    <name evidence="4" type="ORF">ERS852381_00657</name>
</gene>
<dbReference type="InterPro" id="IPR050154">
    <property type="entry name" value="UbiB_kinase"/>
</dbReference>
<dbReference type="SUPFAM" id="SSF56112">
    <property type="entry name" value="Protein kinase-like (PK-like)"/>
    <property type="match status" value="1"/>
</dbReference>
<feature type="transmembrane region" description="Helical" evidence="2">
    <location>
        <begin position="553"/>
        <end position="574"/>
    </location>
</feature>
<dbReference type="GO" id="GO:0016740">
    <property type="term" value="F:transferase activity"/>
    <property type="evidence" value="ECO:0007669"/>
    <property type="project" value="UniProtKB-KW"/>
</dbReference>
<accession>A0A173ZQP4</accession>
<keyword evidence="2" id="KW-0812">Transmembrane</keyword>
<dbReference type="CDD" id="cd05121">
    <property type="entry name" value="ABC1_ADCK3-like"/>
    <property type="match status" value="1"/>
</dbReference>
<evidence type="ECO:0000256" key="2">
    <source>
        <dbReference type="SAM" id="Phobius"/>
    </source>
</evidence>
<keyword evidence="4" id="KW-0808">Transferase</keyword>
<dbReference type="RefSeq" id="WP_055285762.1">
    <property type="nucleotide sequence ID" value="NZ_CYYP01000004.1"/>
</dbReference>
<dbReference type="Proteomes" id="UP000095468">
    <property type="component" value="Unassembled WGS sequence"/>
</dbReference>
<dbReference type="PANTHER" id="PTHR10566:SF113">
    <property type="entry name" value="PROTEIN ACTIVITY OF BC1 COMPLEX KINASE 7, CHLOROPLASTIC"/>
    <property type="match status" value="1"/>
</dbReference>
<feature type="transmembrane region" description="Helical" evidence="2">
    <location>
        <begin position="528"/>
        <end position="547"/>
    </location>
</feature>
<dbReference type="AlphaFoldDB" id="A0A173ZQP4"/>
<evidence type="ECO:0000259" key="3">
    <source>
        <dbReference type="Pfam" id="PF03109"/>
    </source>
</evidence>
<keyword evidence="2" id="KW-1133">Transmembrane helix</keyword>
<evidence type="ECO:0000313" key="4">
    <source>
        <dbReference type="EMBL" id="CUN77555.1"/>
    </source>
</evidence>
<keyword evidence="2" id="KW-0472">Membrane</keyword>
<dbReference type="PANTHER" id="PTHR10566">
    <property type="entry name" value="CHAPERONE-ACTIVITY OF BC1 COMPLEX CABC1 -RELATED"/>
    <property type="match status" value="1"/>
</dbReference>
<evidence type="ECO:0000256" key="1">
    <source>
        <dbReference type="ARBA" id="ARBA00009670"/>
    </source>
</evidence>
<dbReference type="Pfam" id="PF03109">
    <property type="entry name" value="ABC1"/>
    <property type="match status" value="1"/>
</dbReference>
<proteinExistence type="inferred from homology"/>
<evidence type="ECO:0000313" key="5">
    <source>
        <dbReference type="Proteomes" id="UP000095468"/>
    </source>
</evidence>
<protein>
    <submittedName>
        <fullName evidence="4">Aminoglycoside acetyltransferase regulator</fullName>
    </submittedName>
</protein>
<name>A0A173ZQP4_9ACTN</name>
<organism evidence="4 5">
    <name type="scientific">Collinsella aerofaciens</name>
    <dbReference type="NCBI Taxonomy" id="74426"/>
    <lineage>
        <taxon>Bacteria</taxon>
        <taxon>Bacillati</taxon>
        <taxon>Actinomycetota</taxon>
        <taxon>Coriobacteriia</taxon>
        <taxon>Coriobacteriales</taxon>
        <taxon>Coriobacteriaceae</taxon>
        <taxon>Collinsella</taxon>
    </lineage>
</organism>
<reference evidence="4 5" key="1">
    <citation type="submission" date="2015-09" db="EMBL/GenBank/DDBJ databases">
        <authorList>
            <consortium name="Pathogen Informatics"/>
        </authorList>
    </citation>
    <scope>NUCLEOTIDE SEQUENCE [LARGE SCALE GENOMIC DNA]</scope>
    <source>
        <strain evidence="4 5">2789STDY5608823</strain>
    </source>
</reference>
<comment type="similarity">
    <text evidence="1">Belongs to the protein kinase superfamily. ADCK protein kinase family.</text>
</comment>
<dbReference type="InterPro" id="IPR011009">
    <property type="entry name" value="Kinase-like_dom_sf"/>
</dbReference>
<feature type="domain" description="ABC1 atypical kinase-like" evidence="3">
    <location>
        <begin position="121"/>
        <end position="363"/>
    </location>
</feature>
<sequence length="587" mass="65379">MADSTTDYNNLDPLGDEAAVVDEVDAVVSGARKKPRAVDMVPEEPDAMAPDEEYQLTPAGRRERIGQIVRLVKKYRVWDNLTPVRLRRLLEELGPMFVKMGQILANRSEILPQRFCDELRRLRSDVEPVPYEVVLRCLEEEYGQRLGQMFDAIDPNPLGSASLAQVHRARLVTGEDVAVKVQRPGAQQVMAQDIDIIRSVVRIVSKFVNTDQFVDLHGVVEELWTSFREETNFLAEAKNLNDFYDFHKSVHGVSCPKSYLDLCTEHVVVMDYIDGISIADPKRLEAEGYDLEKIGAAIVEDYSTQVLDDGFFHADPHAGNIILKDGIVYFIDLGMVGRMSSHDRGIVKDMIFAVAEGDVPKLKDSLMRFAVTRGDSAELDHSAFLSDLDFIVADFAGLDLKDLDIGEFLTSLLNLARKNDVELPSVVTMFARGMVTLEGLLTEYMPNVNMIQIIQAHIKNEKSAYARVREMGRDLAASSYRAAKGSLEAAEYLGLASRMLTRGQLKVNTQIMSSDKALRQLGGIIDRMSMAIVIAGLFIGSSVVYYARIEPVVFGIPVIGFMGYVSALVLALMLGREIWRNSHGGKH</sequence>